<evidence type="ECO:0000256" key="2">
    <source>
        <dbReference type="ARBA" id="ARBA00023157"/>
    </source>
</evidence>
<dbReference type="Proteomes" id="UP000835052">
    <property type="component" value="Unassembled WGS sequence"/>
</dbReference>
<feature type="domain" description="ShKT" evidence="5">
    <location>
        <begin position="138"/>
        <end position="178"/>
    </location>
</feature>
<dbReference type="InterPro" id="IPR003582">
    <property type="entry name" value="ShKT_dom"/>
</dbReference>
<gene>
    <name evidence="6" type="ORF">CAUJ_LOCUS5941</name>
</gene>
<reference evidence="6" key="1">
    <citation type="submission" date="2020-10" db="EMBL/GenBank/DDBJ databases">
        <authorList>
            <person name="Kikuchi T."/>
        </authorList>
    </citation>
    <scope>NUCLEOTIDE SEQUENCE</scope>
    <source>
        <strain evidence="6">NKZ352</strain>
    </source>
</reference>
<organism evidence="6 7">
    <name type="scientific">Caenorhabditis auriculariae</name>
    <dbReference type="NCBI Taxonomy" id="2777116"/>
    <lineage>
        <taxon>Eukaryota</taxon>
        <taxon>Metazoa</taxon>
        <taxon>Ecdysozoa</taxon>
        <taxon>Nematoda</taxon>
        <taxon>Chromadorea</taxon>
        <taxon>Rhabditida</taxon>
        <taxon>Rhabditina</taxon>
        <taxon>Rhabditomorpha</taxon>
        <taxon>Rhabditoidea</taxon>
        <taxon>Rhabditidae</taxon>
        <taxon>Peloderinae</taxon>
        <taxon>Caenorhabditis</taxon>
    </lineage>
</organism>
<protein>
    <recommendedName>
        <fullName evidence="5">ShKT domain-containing protein</fullName>
    </recommendedName>
</protein>
<dbReference type="Gene3D" id="1.10.10.1940">
    <property type="match status" value="1"/>
</dbReference>
<sequence>MLLTVILVVSIASGATASGETCAAESGPCLSLAVDSTNTVYICPDGQACLNNATCCNFANIQVAGAATTTLAPTTPGGAACVDLLNPSTGVSDCPHMAAYCNNAVYFDLMTQQCPKTCNRCAGGNGGGSPVNPPQVNCVDKLNPSTGVSDCPKSAYLCQNAVYLTLMKDQCPKTCGYC</sequence>
<evidence type="ECO:0000256" key="3">
    <source>
        <dbReference type="PROSITE-ProRule" id="PRU01005"/>
    </source>
</evidence>
<dbReference type="Pfam" id="PF01549">
    <property type="entry name" value="ShK"/>
    <property type="match status" value="2"/>
</dbReference>
<feature type="chain" id="PRO_5035774146" description="ShKT domain-containing protein" evidence="4">
    <location>
        <begin position="18"/>
        <end position="178"/>
    </location>
</feature>
<evidence type="ECO:0000313" key="6">
    <source>
        <dbReference type="EMBL" id="CAD6190022.1"/>
    </source>
</evidence>
<dbReference type="PROSITE" id="PS51670">
    <property type="entry name" value="SHKT"/>
    <property type="match status" value="2"/>
</dbReference>
<evidence type="ECO:0000259" key="5">
    <source>
        <dbReference type="PROSITE" id="PS51670"/>
    </source>
</evidence>
<comment type="caution">
    <text evidence="6">The sequence shown here is derived from an EMBL/GenBank/DDBJ whole genome shotgun (WGS) entry which is preliminary data.</text>
</comment>
<dbReference type="Gene3D" id="1.10.10.1870">
    <property type="entry name" value="ShTK domain-like"/>
    <property type="match status" value="1"/>
</dbReference>
<name>A0A8S1H3U7_9PELO</name>
<feature type="signal peptide" evidence="4">
    <location>
        <begin position="1"/>
        <end position="17"/>
    </location>
</feature>
<dbReference type="AlphaFoldDB" id="A0A8S1H3U7"/>
<evidence type="ECO:0000256" key="1">
    <source>
        <dbReference type="ARBA" id="ARBA00022729"/>
    </source>
</evidence>
<dbReference type="PANTHER" id="PTHR46219">
    <property type="entry name" value="PROTEIN CBG11138"/>
    <property type="match status" value="1"/>
</dbReference>
<accession>A0A8S1H3U7</accession>
<comment type="caution">
    <text evidence="3">Lacks conserved residue(s) required for the propagation of feature annotation.</text>
</comment>
<keyword evidence="2" id="KW-1015">Disulfide bond</keyword>
<dbReference type="FunFam" id="1.10.10.1940:FF:000002">
    <property type="entry name" value="PHAryngeal gland Toxin-related"/>
    <property type="match status" value="2"/>
</dbReference>
<dbReference type="OrthoDB" id="5863778at2759"/>
<dbReference type="PANTHER" id="PTHR46219:SF13">
    <property type="entry name" value="SHKT DOMAIN-CONTAINING PROTEIN"/>
    <property type="match status" value="1"/>
</dbReference>
<dbReference type="EMBL" id="CAJGYM010000013">
    <property type="protein sequence ID" value="CAD6190022.1"/>
    <property type="molecule type" value="Genomic_DNA"/>
</dbReference>
<evidence type="ECO:0000256" key="4">
    <source>
        <dbReference type="SAM" id="SignalP"/>
    </source>
</evidence>
<dbReference type="SMART" id="SM00254">
    <property type="entry name" value="ShKT"/>
    <property type="match status" value="2"/>
</dbReference>
<feature type="domain" description="ShKT" evidence="5">
    <location>
        <begin position="81"/>
        <end position="121"/>
    </location>
</feature>
<keyword evidence="1 4" id="KW-0732">Signal</keyword>
<keyword evidence="7" id="KW-1185">Reference proteome</keyword>
<evidence type="ECO:0000313" key="7">
    <source>
        <dbReference type="Proteomes" id="UP000835052"/>
    </source>
</evidence>
<proteinExistence type="predicted"/>